<dbReference type="Gene3D" id="1.10.760.10">
    <property type="entry name" value="Cytochrome c-like domain"/>
    <property type="match status" value="2"/>
</dbReference>
<dbReference type="Pfam" id="PF03150">
    <property type="entry name" value="CCP_MauG"/>
    <property type="match status" value="1"/>
</dbReference>
<keyword evidence="9" id="KW-0575">Peroxidase</keyword>
<keyword evidence="2 7" id="KW-0349">Heme</keyword>
<keyword evidence="3 7" id="KW-0479">Metal-binding</keyword>
<dbReference type="PANTHER" id="PTHR30600">
    <property type="entry name" value="CYTOCHROME C PEROXIDASE-RELATED"/>
    <property type="match status" value="1"/>
</dbReference>
<accession>A0AAU6WN88</accession>
<name>A0AAU6WN88_9FLAO</name>
<dbReference type="EMBL" id="CP154834">
    <property type="protein sequence ID" value="XAO74226.1"/>
    <property type="molecule type" value="Genomic_DNA"/>
</dbReference>
<keyword evidence="4" id="KW-0732">Signal</keyword>
<evidence type="ECO:0000259" key="8">
    <source>
        <dbReference type="PROSITE" id="PS51007"/>
    </source>
</evidence>
<dbReference type="InterPro" id="IPR051395">
    <property type="entry name" value="Cytochrome_c_Peroxidase/MauG"/>
</dbReference>
<dbReference type="GO" id="GO:0020037">
    <property type="term" value="F:heme binding"/>
    <property type="evidence" value="ECO:0007669"/>
    <property type="project" value="InterPro"/>
</dbReference>
<dbReference type="SUPFAM" id="SSF46626">
    <property type="entry name" value="Cytochrome c"/>
    <property type="match status" value="2"/>
</dbReference>
<evidence type="ECO:0000256" key="7">
    <source>
        <dbReference type="PROSITE-ProRule" id="PRU00433"/>
    </source>
</evidence>
<evidence type="ECO:0000313" key="9">
    <source>
        <dbReference type="EMBL" id="XAO74226.1"/>
    </source>
</evidence>
<feature type="domain" description="Cytochrome c" evidence="8">
    <location>
        <begin position="273"/>
        <end position="413"/>
    </location>
</feature>
<dbReference type="PROSITE" id="PS51007">
    <property type="entry name" value="CYTC"/>
    <property type="match status" value="2"/>
</dbReference>
<keyword evidence="5 9" id="KW-0560">Oxidoreductase</keyword>
<evidence type="ECO:0000256" key="3">
    <source>
        <dbReference type="ARBA" id="ARBA00022723"/>
    </source>
</evidence>
<organism evidence="9 10">
    <name type="scientific">Chryseobacterium endophyticum</name>
    <dbReference type="NCBI Taxonomy" id="1854762"/>
    <lineage>
        <taxon>Bacteria</taxon>
        <taxon>Pseudomonadati</taxon>
        <taxon>Bacteroidota</taxon>
        <taxon>Flavobacteriia</taxon>
        <taxon>Flavobacteriales</taxon>
        <taxon>Weeksellaceae</taxon>
        <taxon>Chryseobacterium group</taxon>
        <taxon>Chryseobacterium</taxon>
    </lineage>
</organism>
<evidence type="ECO:0000313" key="10">
    <source>
        <dbReference type="Proteomes" id="UP001463665"/>
    </source>
</evidence>
<gene>
    <name evidence="9" type="ORF">AAFP95_21730</name>
</gene>
<dbReference type="GO" id="GO:0004130">
    <property type="term" value="F:cytochrome-c peroxidase activity"/>
    <property type="evidence" value="ECO:0007669"/>
    <property type="project" value="UniProtKB-EC"/>
</dbReference>
<evidence type="ECO:0000256" key="4">
    <source>
        <dbReference type="ARBA" id="ARBA00022729"/>
    </source>
</evidence>
<dbReference type="InterPro" id="IPR036909">
    <property type="entry name" value="Cyt_c-like_dom_sf"/>
</dbReference>
<protein>
    <submittedName>
        <fullName evidence="9">Cytochrome c peroxidase</fullName>
        <ecNumber evidence="9">1.11.1.5</ecNumber>
    </submittedName>
</protein>
<evidence type="ECO:0000256" key="1">
    <source>
        <dbReference type="ARBA" id="ARBA00004196"/>
    </source>
</evidence>
<reference evidence="9 10" key="1">
    <citation type="submission" date="2024-04" db="EMBL/GenBank/DDBJ databases">
        <title>Genome sequencing and assembly of rice foliar adapted Chryseobacterium endophyticum OsEnb-ALM-A6.</title>
        <authorList>
            <person name="Kumar S."/>
            <person name="Javed M."/>
            <person name="Chouhan V."/>
            <person name="Charishma K."/>
            <person name="Patel A."/>
            <person name="Kumar M."/>
            <person name="Sahu K.P."/>
            <person name="Kumar A."/>
        </authorList>
    </citation>
    <scope>NUCLEOTIDE SEQUENCE [LARGE SCALE GENOMIC DNA]</scope>
    <source>
        <strain evidence="9 10">OsEnb-ALM-A6</strain>
    </source>
</reference>
<sequence>MKKRSAFIFRVQVILKLKAFKLNILKTPYEKNLKSWLVPAFFAAVAVYSCSGNDVYEAKPIAQDEYPGILAAFGSNINLSSLENYANQPKPFYITRDNTMGNPITDKGATLGRMLFYDKNLSKNNTVSCSSCHKQELAFGDNVVASVGVNGNTGRHAMRLVNARFGNEMKFFWDERAANLEAQTTFPIQDHNEMGFSGINGDGNLQDLIAKLQNIRYYQEMFRYVYGDAAVTQTRIQNALAQFIRSIQSFDSRYDAGRAASANDQQPFANFTAQENQGKNLFLAPPVFDASGNRTGGGLGCAACHAAPEFDIDPNSKNNGIIGKISGTGIDITNTKAPSLRNVTNGSGTENGPFMHTGNFTTLQQVIGHYANINLAPGNTNLDPRLAPNGNGQKLNLTAQETNAIIAFLKTLSGSDVYTNKKWSNPFK</sequence>
<dbReference type="GO" id="GO:0046872">
    <property type="term" value="F:metal ion binding"/>
    <property type="evidence" value="ECO:0007669"/>
    <property type="project" value="UniProtKB-KW"/>
</dbReference>
<dbReference type="PANTHER" id="PTHR30600:SF10">
    <property type="entry name" value="BLL6722 PROTEIN"/>
    <property type="match status" value="1"/>
</dbReference>
<feature type="domain" description="Cytochrome c" evidence="8">
    <location>
        <begin position="107"/>
        <end position="216"/>
    </location>
</feature>
<dbReference type="AlphaFoldDB" id="A0AAU6WN88"/>
<evidence type="ECO:0000256" key="5">
    <source>
        <dbReference type="ARBA" id="ARBA00023002"/>
    </source>
</evidence>
<evidence type="ECO:0000256" key="2">
    <source>
        <dbReference type="ARBA" id="ARBA00022617"/>
    </source>
</evidence>
<evidence type="ECO:0000256" key="6">
    <source>
        <dbReference type="ARBA" id="ARBA00023004"/>
    </source>
</evidence>
<comment type="subcellular location">
    <subcellularLocation>
        <location evidence="1">Cell envelope</location>
    </subcellularLocation>
</comment>
<dbReference type="RefSeq" id="WP_345766438.1">
    <property type="nucleotide sequence ID" value="NZ_CP154834.1"/>
</dbReference>
<dbReference type="InterPro" id="IPR009056">
    <property type="entry name" value="Cyt_c-like_dom"/>
</dbReference>
<dbReference type="GO" id="GO:0030313">
    <property type="term" value="C:cell envelope"/>
    <property type="evidence" value="ECO:0007669"/>
    <property type="project" value="UniProtKB-SubCell"/>
</dbReference>
<keyword evidence="10" id="KW-1185">Reference proteome</keyword>
<dbReference type="InterPro" id="IPR004852">
    <property type="entry name" value="Di-haem_cyt_c_peroxidsae"/>
</dbReference>
<dbReference type="EC" id="1.11.1.5" evidence="9"/>
<proteinExistence type="predicted"/>
<dbReference type="Proteomes" id="UP001463665">
    <property type="component" value="Chromosome"/>
</dbReference>
<dbReference type="GO" id="GO:0009055">
    <property type="term" value="F:electron transfer activity"/>
    <property type="evidence" value="ECO:0007669"/>
    <property type="project" value="InterPro"/>
</dbReference>
<keyword evidence="6 7" id="KW-0408">Iron</keyword>